<feature type="compositionally biased region" description="Polar residues" evidence="1">
    <location>
        <begin position="299"/>
        <end position="317"/>
    </location>
</feature>
<feature type="region of interest" description="Disordered" evidence="1">
    <location>
        <begin position="235"/>
        <end position="371"/>
    </location>
</feature>
<reference evidence="4 5" key="1">
    <citation type="journal article" date="2018" name="Nat. Ecol. Evol.">
        <title>Pezizomycetes genomes reveal the molecular basis of ectomycorrhizal truffle lifestyle.</title>
        <authorList>
            <person name="Murat C."/>
            <person name="Payen T."/>
            <person name="Noel B."/>
            <person name="Kuo A."/>
            <person name="Morin E."/>
            <person name="Chen J."/>
            <person name="Kohler A."/>
            <person name="Krizsan K."/>
            <person name="Balestrini R."/>
            <person name="Da Silva C."/>
            <person name="Montanini B."/>
            <person name="Hainaut M."/>
            <person name="Levati E."/>
            <person name="Barry K.W."/>
            <person name="Belfiori B."/>
            <person name="Cichocki N."/>
            <person name="Clum A."/>
            <person name="Dockter R.B."/>
            <person name="Fauchery L."/>
            <person name="Guy J."/>
            <person name="Iotti M."/>
            <person name="Le Tacon F."/>
            <person name="Lindquist E.A."/>
            <person name="Lipzen A."/>
            <person name="Malagnac F."/>
            <person name="Mello A."/>
            <person name="Molinier V."/>
            <person name="Miyauchi S."/>
            <person name="Poulain J."/>
            <person name="Riccioni C."/>
            <person name="Rubini A."/>
            <person name="Sitrit Y."/>
            <person name="Splivallo R."/>
            <person name="Traeger S."/>
            <person name="Wang M."/>
            <person name="Zifcakova L."/>
            <person name="Wipf D."/>
            <person name="Zambonelli A."/>
            <person name="Paolocci F."/>
            <person name="Nowrousian M."/>
            <person name="Ottonello S."/>
            <person name="Baldrian P."/>
            <person name="Spatafora J.W."/>
            <person name="Henrissat B."/>
            <person name="Nagy L.G."/>
            <person name="Aury J.M."/>
            <person name="Wincker P."/>
            <person name="Grigoriev I.V."/>
            <person name="Bonfante P."/>
            <person name="Martin F.M."/>
        </authorList>
    </citation>
    <scope>NUCLEOTIDE SEQUENCE [LARGE SCALE GENOMIC DNA]</scope>
    <source>
        <strain evidence="4 5">CCBAS932</strain>
    </source>
</reference>
<evidence type="ECO:0000256" key="1">
    <source>
        <dbReference type="SAM" id="MobiDB-lite"/>
    </source>
</evidence>
<feature type="compositionally biased region" description="Polar residues" evidence="1">
    <location>
        <begin position="242"/>
        <end position="255"/>
    </location>
</feature>
<keyword evidence="2" id="KW-1133">Transmembrane helix</keyword>
<organism evidence="4 5">
    <name type="scientific">Morchella conica CCBAS932</name>
    <dbReference type="NCBI Taxonomy" id="1392247"/>
    <lineage>
        <taxon>Eukaryota</taxon>
        <taxon>Fungi</taxon>
        <taxon>Dikarya</taxon>
        <taxon>Ascomycota</taxon>
        <taxon>Pezizomycotina</taxon>
        <taxon>Pezizomycetes</taxon>
        <taxon>Pezizales</taxon>
        <taxon>Morchellaceae</taxon>
        <taxon>Morchella</taxon>
    </lineage>
</organism>
<evidence type="ECO:0000313" key="4">
    <source>
        <dbReference type="EMBL" id="RPB15010.1"/>
    </source>
</evidence>
<keyword evidence="2" id="KW-0812">Transmembrane</keyword>
<feature type="signal peptide" evidence="3">
    <location>
        <begin position="1"/>
        <end position="27"/>
    </location>
</feature>
<evidence type="ECO:0000256" key="3">
    <source>
        <dbReference type="SAM" id="SignalP"/>
    </source>
</evidence>
<feature type="chain" id="PRO_5018330923" evidence="3">
    <location>
        <begin position="28"/>
        <end position="423"/>
    </location>
</feature>
<name>A0A3N4KWU6_9PEZI</name>
<feature type="compositionally biased region" description="Low complexity" evidence="1">
    <location>
        <begin position="287"/>
        <end position="298"/>
    </location>
</feature>
<feature type="compositionally biased region" description="Low complexity" evidence="1">
    <location>
        <begin position="93"/>
        <end position="111"/>
    </location>
</feature>
<dbReference type="OrthoDB" id="5413987at2759"/>
<dbReference type="InParanoid" id="A0A3N4KWU6"/>
<feature type="compositionally biased region" description="Low complexity" evidence="1">
    <location>
        <begin position="318"/>
        <end position="355"/>
    </location>
</feature>
<proteinExistence type="predicted"/>
<dbReference type="AlphaFoldDB" id="A0A3N4KWU6"/>
<gene>
    <name evidence="4" type="ORF">P167DRAFT_30091</name>
</gene>
<dbReference type="EMBL" id="ML119115">
    <property type="protein sequence ID" value="RPB15010.1"/>
    <property type="molecule type" value="Genomic_DNA"/>
</dbReference>
<keyword evidence="3" id="KW-0732">Signal</keyword>
<feature type="region of interest" description="Disordered" evidence="1">
    <location>
        <begin position="392"/>
        <end position="423"/>
    </location>
</feature>
<feature type="region of interest" description="Disordered" evidence="1">
    <location>
        <begin position="178"/>
        <end position="223"/>
    </location>
</feature>
<accession>A0A3N4KWU6</accession>
<keyword evidence="2" id="KW-0472">Membrane</keyword>
<sequence length="423" mass="44549">MQLFRFSLPAILSALVLLLNLSVFTHASPLSLDPRELTCAETYVSCGTYCCPPSHVSSISTHPSRSKSSSIKTCAANDGCAPVTATLTATPTPTSTTTVTASPTTKSSAAHSSKKDGFFNTNMIIAVATGGGIALVLLALATWACHRKRQQGRALLAAYEAPDRQPYEEISLKNKKSTASFASSAPPPAPVVSGSSSKPGTPTSTSFNVPQHTSTPPPDYKNGAAVSAIEKELGPRYPPQAFQGQDSPRTPTGSQRGPFPADILGSPRSSSLPPYSPAKSAFGGAGSPRAVSPAPSSSFQQQGGMLAPTQATSPLPVQTTFSPTQTSFPPQNTLSPMQSGPSGFSFSQQGESTPVASPPTSPRTPSRQMFMPMEENHQHPANQELFLPVDGGRIHQQEQEMFSPVDEPSSRRQQQDQGYPMAY</sequence>
<feature type="transmembrane region" description="Helical" evidence="2">
    <location>
        <begin position="123"/>
        <end position="145"/>
    </location>
</feature>
<evidence type="ECO:0000313" key="5">
    <source>
        <dbReference type="Proteomes" id="UP000277580"/>
    </source>
</evidence>
<dbReference type="STRING" id="1392247.A0A3N4KWU6"/>
<feature type="compositionally biased region" description="Low complexity" evidence="1">
    <location>
        <begin position="191"/>
        <end position="207"/>
    </location>
</feature>
<dbReference type="Proteomes" id="UP000277580">
    <property type="component" value="Unassembled WGS sequence"/>
</dbReference>
<keyword evidence="5" id="KW-1185">Reference proteome</keyword>
<evidence type="ECO:0000256" key="2">
    <source>
        <dbReference type="SAM" id="Phobius"/>
    </source>
</evidence>
<feature type="region of interest" description="Disordered" evidence="1">
    <location>
        <begin position="93"/>
        <end position="113"/>
    </location>
</feature>
<protein>
    <submittedName>
        <fullName evidence="4">Uncharacterized protein</fullName>
    </submittedName>
</protein>